<dbReference type="Pfam" id="PF08284">
    <property type="entry name" value="RVP_2"/>
    <property type="match status" value="1"/>
</dbReference>
<dbReference type="InterPro" id="IPR032567">
    <property type="entry name" value="RTL1-rel"/>
</dbReference>
<organism evidence="4 5">
    <name type="scientific">Acer negundo</name>
    <name type="common">Box elder</name>
    <dbReference type="NCBI Taxonomy" id="4023"/>
    <lineage>
        <taxon>Eukaryota</taxon>
        <taxon>Viridiplantae</taxon>
        <taxon>Streptophyta</taxon>
        <taxon>Embryophyta</taxon>
        <taxon>Tracheophyta</taxon>
        <taxon>Spermatophyta</taxon>
        <taxon>Magnoliopsida</taxon>
        <taxon>eudicotyledons</taxon>
        <taxon>Gunneridae</taxon>
        <taxon>Pentapetalae</taxon>
        <taxon>rosids</taxon>
        <taxon>malvids</taxon>
        <taxon>Sapindales</taxon>
        <taxon>Sapindaceae</taxon>
        <taxon>Hippocastanoideae</taxon>
        <taxon>Acereae</taxon>
        <taxon>Acer</taxon>
    </lineage>
</organism>
<sequence length="197" mass="22339">MTYVLQKAQILAREDEIAINAKSKEKVHGPPHKKQWNKSFQGKNDYRNRGQKRHRNDDVEKKELPLYDTCDKKQGGICFRKVGVCFKCRKPGHFIQNCPELKKDPGAHRKDQKTQGRVYAFTRQEAEASPSVVSGIVPISGHLAFVLFDSGSTHSFVSHTFARKMDCVPDMLKTELCVDTPSGESLCAKKFLKSCRI</sequence>
<protein>
    <recommendedName>
        <fullName evidence="3">CCHC-type domain-containing protein</fullName>
    </recommendedName>
</protein>
<dbReference type="PANTHER" id="PTHR15503:SF45">
    <property type="entry name" value="RNA-DIRECTED DNA POLYMERASE HOMOLOG"/>
    <property type="match status" value="1"/>
</dbReference>
<comment type="caution">
    <text evidence="4">The sequence shown here is derived from an EMBL/GenBank/DDBJ whole genome shotgun (WGS) entry which is preliminary data.</text>
</comment>
<dbReference type="CDD" id="cd00303">
    <property type="entry name" value="retropepsin_like"/>
    <property type="match status" value="1"/>
</dbReference>
<name>A0AAD5ICP8_ACENE</name>
<dbReference type="SUPFAM" id="SSF57756">
    <property type="entry name" value="Retrovirus zinc finger-like domains"/>
    <property type="match status" value="1"/>
</dbReference>
<dbReference type="PANTHER" id="PTHR15503">
    <property type="entry name" value="LDOC1 RELATED"/>
    <property type="match status" value="1"/>
</dbReference>
<reference evidence="4" key="2">
    <citation type="submission" date="2023-02" db="EMBL/GenBank/DDBJ databases">
        <authorList>
            <person name="Swenson N.G."/>
            <person name="Wegrzyn J.L."/>
            <person name="Mcevoy S.L."/>
        </authorList>
    </citation>
    <scope>NUCLEOTIDE SEQUENCE</scope>
    <source>
        <strain evidence="4">91603</strain>
        <tissue evidence="4">Leaf</tissue>
    </source>
</reference>
<dbReference type="InterPro" id="IPR001878">
    <property type="entry name" value="Znf_CCHC"/>
</dbReference>
<proteinExistence type="predicted"/>
<feature type="domain" description="CCHC-type" evidence="3">
    <location>
        <begin position="85"/>
        <end position="100"/>
    </location>
</feature>
<evidence type="ECO:0000313" key="4">
    <source>
        <dbReference type="EMBL" id="KAI9159757.1"/>
    </source>
</evidence>
<dbReference type="GO" id="GO:0003676">
    <property type="term" value="F:nucleic acid binding"/>
    <property type="evidence" value="ECO:0007669"/>
    <property type="project" value="InterPro"/>
</dbReference>
<dbReference type="GO" id="GO:0008270">
    <property type="term" value="F:zinc ion binding"/>
    <property type="evidence" value="ECO:0007669"/>
    <property type="project" value="UniProtKB-KW"/>
</dbReference>
<dbReference type="AlphaFoldDB" id="A0AAD5ICP8"/>
<dbReference type="Proteomes" id="UP001064489">
    <property type="component" value="Chromosome 2"/>
</dbReference>
<dbReference type="EMBL" id="JAJSOW010000106">
    <property type="protein sequence ID" value="KAI9159757.1"/>
    <property type="molecule type" value="Genomic_DNA"/>
</dbReference>
<gene>
    <name evidence="4" type="ORF">LWI28_001661</name>
</gene>
<reference evidence="4" key="1">
    <citation type="journal article" date="2022" name="Plant J.">
        <title>Strategies of tolerance reflected in two North American maple genomes.</title>
        <authorList>
            <person name="McEvoy S.L."/>
            <person name="Sezen U.U."/>
            <person name="Trouern-Trend A."/>
            <person name="McMahon S.M."/>
            <person name="Schaberg P.G."/>
            <person name="Yang J."/>
            <person name="Wegrzyn J.L."/>
            <person name="Swenson N.G."/>
        </authorList>
    </citation>
    <scope>NUCLEOTIDE SEQUENCE</scope>
    <source>
        <strain evidence="4">91603</strain>
    </source>
</reference>
<keyword evidence="1" id="KW-0479">Metal-binding</keyword>
<keyword evidence="1" id="KW-0863">Zinc-finger</keyword>
<keyword evidence="1" id="KW-0862">Zinc</keyword>
<dbReference type="SMART" id="SM00343">
    <property type="entry name" value="ZnF_C2HC"/>
    <property type="match status" value="1"/>
</dbReference>
<accession>A0AAD5ICP8</accession>
<keyword evidence="5" id="KW-1185">Reference proteome</keyword>
<dbReference type="Pfam" id="PF00098">
    <property type="entry name" value="zf-CCHC"/>
    <property type="match status" value="1"/>
</dbReference>
<evidence type="ECO:0000256" key="1">
    <source>
        <dbReference type="PROSITE-ProRule" id="PRU00047"/>
    </source>
</evidence>
<evidence type="ECO:0000313" key="5">
    <source>
        <dbReference type="Proteomes" id="UP001064489"/>
    </source>
</evidence>
<evidence type="ECO:0000259" key="3">
    <source>
        <dbReference type="PROSITE" id="PS50158"/>
    </source>
</evidence>
<evidence type="ECO:0000256" key="2">
    <source>
        <dbReference type="SAM" id="MobiDB-lite"/>
    </source>
</evidence>
<dbReference type="PROSITE" id="PS50158">
    <property type="entry name" value="ZF_CCHC"/>
    <property type="match status" value="1"/>
</dbReference>
<dbReference type="Gene3D" id="4.10.60.10">
    <property type="entry name" value="Zinc finger, CCHC-type"/>
    <property type="match status" value="1"/>
</dbReference>
<dbReference type="InterPro" id="IPR036875">
    <property type="entry name" value="Znf_CCHC_sf"/>
</dbReference>
<feature type="region of interest" description="Disordered" evidence="2">
    <location>
        <begin position="22"/>
        <end position="60"/>
    </location>
</feature>